<dbReference type="PANTHER" id="PTHR22100">
    <property type="entry name" value="WINGS APART-LIKE PROTEIN HOMOLOG"/>
    <property type="match status" value="1"/>
</dbReference>
<dbReference type="OrthoDB" id="78088at2759"/>
<dbReference type="InterPro" id="IPR039874">
    <property type="entry name" value="WAPL"/>
</dbReference>
<organism evidence="4 5">
    <name type="scientific">Trichoderma harzianum</name>
    <name type="common">Hypocrea lixii</name>
    <dbReference type="NCBI Taxonomy" id="5544"/>
    <lineage>
        <taxon>Eukaryota</taxon>
        <taxon>Fungi</taxon>
        <taxon>Dikarya</taxon>
        <taxon>Ascomycota</taxon>
        <taxon>Pezizomycotina</taxon>
        <taxon>Sordariomycetes</taxon>
        <taxon>Hypocreomycetidae</taxon>
        <taxon>Hypocreales</taxon>
        <taxon>Hypocreaceae</taxon>
        <taxon>Trichoderma</taxon>
    </lineage>
</organism>
<feature type="region of interest" description="Disordered" evidence="2">
    <location>
        <begin position="298"/>
        <end position="319"/>
    </location>
</feature>
<reference evidence="4 5" key="1">
    <citation type="submission" date="2017-02" db="EMBL/GenBank/DDBJ databases">
        <title>Genomes of Trichoderma spp. with biocontrol activity.</title>
        <authorList>
            <person name="Gardiner D."/>
            <person name="Kazan K."/>
            <person name="Vos C."/>
            <person name="Harvey P."/>
        </authorList>
    </citation>
    <scope>NUCLEOTIDE SEQUENCE [LARGE SCALE GENOMIC DNA]</scope>
    <source>
        <strain evidence="4 5">Tr1</strain>
    </source>
</reference>
<dbReference type="PANTHER" id="PTHR22100:SF13">
    <property type="entry name" value="WINGS APART-LIKE PROTEIN HOMOLOG"/>
    <property type="match status" value="1"/>
</dbReference>
<comment type="caution">
    <text evidence="4">The sequence shown here is derived from an EMBL/GenBank/DDBJ whole genome shotgun (WGS) entry which is preliminary data.</text>
</comment>
<evidence type="ECO:0000256" key="2">
    <source>
        <dbReference type="SAM" id="MobiDB-lite"/>
    </source>
</evidence>
<proteinExistence type="inferred from homology"/>
<feature type="compositionally biased region" description="Basic and acidic residues" evidence="2">
    <location>
        <begin position="78"/>
        <end position="92"/>
    </location>
</feature>
<evidence type="ECO:0000259" key="3">
    <source>
        <dbReference type="Pfam" id="PF07814"/>
    </source>
</evidence>
<feature type="compositionally biased region" description="Low complexity" evidence="2">
    <location>
        <begin position="210"/>
        <end position="222"/>
    </location>
</feature>
<dbReference type="Proteomes" id="UP000236290">
    <property type="component" value="Unassembled WGS sequence"/>
</dbReference>
<feature type="region of interest" description="Disordered" evidence="2">
    <location>
        <begin position="205"/>
        <end position="261"/>
    </location>
</feature>
<evidence type="ECO:0000256" key="1">
    <source>
        <dbReference type="ARBA" id="ARBA00006854"/>
    </source>
</evidence>
<feature type="region of interest" description="Disordered" evidence="2">
    <location>
        <begin position="1"/>
        <end position="160"/>
    </location>
</feature>
<dbReference type="InterPro" id="IPR022771">
    <property type="entry name" value="WAPL_C"/>
</dbReference>
<dbReference type="InterPro" id="IPR011989">
    <property type="entry name" value="ARM-like"/>
</dbReference>
<feature type="compositionally biased region" description="Polar residues" evidence="2">
    <location>
        <begin position="143"/>
        <end position="160"/>
    </location>
</feature>
<accession>A0A2K0U0X9</accession>
<dbReference type="Gene3D" id="1.25.10.10">
    <property type="entry name" value="Leucine-rich Repeat Variant"/>
    <property type="match status" value="2"/>
</dbReference>
<dbReference type="EMBL" id="MTYI01000123">
    <property type="protein sequence ID" value="PNP51434.1"/>
    <property type="molecule type" value="Genomic_DNA"/>
</dbReference>
<dbReference type="Pfam" id="PF07814">
    <property type="entry name" value="WAPL"/>
    <property type="match status" value="1"/>
</dbReference>
<evidence type="ECO:0000313" key="4">
    <source>
        <dbReference type="EMBL" id="PNP51434.1"/>
    </source>
</evidence>
<feature type="domain" description="Wings apart-like protein C-terminal" evidence="3">
    <location>
        <begin position="326"/>
        <end position="660"/>
    </location>
</feature>
<dbReference type="AlphaFoldDB" id="A0A2K0U0X9"/>
<gene>
    <name evidence="4" type="ORF">THARTR1_07874</name>
</gene>
<comment type="similarity">
    <text evidence="1">Belongs to the WAPL family.</text>
</comment>
<feature type="compositionally biased region" description="Basic and acidic residues" evidence="2">
    <location>
        <begin position="242"/>
        <end position="261"/>
    </location>
</feature>
<feature type="compositionally biased region" description="Polar residues" evidence="2">
    <location>
        <begin position="31"/>
        <end position="48"/>
    </location>
</feature>
<name>A0A2K0U0X9_TRIHA</name>
<protein>
    <recommendedName>
        <fullName evidence="3">Wings apart-like protein C-terminal domain-containing protein</fullName>
    </recommendedName>
</protein>
<sequence length="755" mass="83711">MDSQRPAEAPRRKIATYGKLSSRGPRAHATSAPQTPSNREVTPSTTLRQKLPGLPPSRFGDSSRPQKALHSAPASDQETARKQRDREAETPRKRSHRSAFGMESTKRTVDMPPTRRAPKSPLYRKLTWGLYGTDAKDSKSNSHETGFTNSHETVSQAVTQKVSTAVGTSTAKLGKEADANASYTNKVLDTPPTRRRRLIDALVAEENITSSPSPSPSRSQSQIIDGSDHVNNNTKEHKHARIDRPSFRKEAPLRRTGSDSSVLERRKVKFTYSQSRSFIQASQESDAAESTDYPSLLDEIDEPIKRPPSPVIDEDDDDELKNKVAIRSVHELRRAGANNRSSDEVDDLLSRIGTPGPLASTMRRNGLCELASRLQKKEFMNQFRDHASRDNIAKGICREKDTISGFLLAAIFVIFLSAETAPHLLRQLTENQVGVWLNNLLAIQEDATAIAAQKSANMSKAGRTALDSVKRALLEMDVWHGYKLQRLSPRTISLQLLSMLVGLLDPQDVRVLLDDTFANFSQLRSSFTEDDSRDDVDYALTVLIMEAESNAAAPADEPLMKIRQEMSDIAAFLQSMLQHWPRTRHNIDATLLKLAINTTNNETRAAALQNGRLLSSLVCSITSGFSAVQSAIQKSAFESNVYDELLLILGIMINILEHCADARTSIHEDEVDKLNVTWSESERSIETDDSVETSKLGIAYSYLAIILGYLYLGHTGLSVPGGLVPAIQHFITINKTVNNKTAELEHLVYSLTRLR</sequence>
<evidence type="ECO:0000313" key="5">
    <source>
        <dbReference type="Proteomes" id="UP000236290"/>
    </source>
</evidence>